<dbReference type="Pfam" id="PF01544">
    <property type="entry name" value="CorA"/>
    <property type="match status" value="1"/>
</dbReference>
<evidence type="ECO:0000256" key="12">
    <source>
        <dbReference type="RuleBase" id="RU362010"/>
    </source>
</evidence>
<comment type="catalytic activity">
    <reaction evidence="10">
        <text>Mg(2+)(in) = Mg(2+)(out)</text>
        <dbReference type="Rhea" id="RHEA:29827"/>
        <dbReference type="ChEBI" id="CHEBI:18420"/>
    </reaction>
</comment>
<dbReference type="Gene3D" id="1.20.58.340">
    <property type="entry name" value="Magnesium transport protein CorA, transmembrane region"/>
    <property type="match status" value="2"/>
</dbReference>
<name>A0A0G3XC32_9SPHN</name>
<evidence type="ECO:0000256" key="9">
    <source>
        <dbReference type="ARBA" id="ARBA00023136"/>
    </source>
</evidence>
<evidence type="ECO:0000256" key="1">
    <source>
        <dbReference type="ARBA" id="ARBA00004651"/>
    </source>
</evidence>
<comment type="subcellular location">
    <subcellularLocation>
        <location evidence="1">Cell membrane</location>
        <topology evidence="1">Multi-pass membrane protein</topology>
    </subcellularLocation>
    <subcellularLocation>
        <location evidence="12">Membrane</location>
        <topology evidence="12">Multi-pass membrane protein</topology>
    </subcellularLocation>
</comment>
<evidence type="ECO:0000256" key="7">
    <source>
        <dbReference type="ARBA" id="ARBA00022989"/>
    </source>
</evidence>
<dbReference type="PANTHER" id="PTHR46494:SF1">
    <property type="entry name" value="CORA FAMILY METAL ION TRANSPORTER (EUROFUNG)"/>
    <property type="match status" value="1"/>
</dbReference>
<dbReference type="KEGG" id="cna:AB433_02510"/>
<keyword evidence="14" id="KW-1185">Reference proteome</keyword>
<dbReference type="OrthoDB" id="9803416at2"/>
<dbReference type="InterPro" id="IPR045861">
    <property type="entry name" value="CorA_cytoplasmic_dom"/>
</dbReference>
<keyword evidence="3 12" id="KW-0813">Transport</keyword>
<protein>
    <recommendedName>
        <fullName evidence="12">Magnesium transport protein CorA</fullName>
    </recommendedName>
</protein>
<keyword evidence="6 12" id="KW-0460">Magnesium</keyword>
<dbReference type="InterPro" id="IPR002523">
    <property type="entry name" value="MgTranspt_CorA/ZnTranspt_ZntB"/>
</dbReference>
<keyword evidence="7 12" id="KW-1133">Transmembrane helix</keyword>
<dbReference type="GO" id="GO:0000287">
    <property type="term" value="F:magnesium ion binding"/>
    <property type="evidence" value="ECO:0007669"/>
    <property type="project" value="TreeGrafter"/>
</dbReference>
<dbReference type="InterPro" id="IPR004488">
    <property type="entry name" value="Mg/Co-transport_prot_CorA"/>
</dbReference>
<keyword evidence="4 12" id="KW-1003">Cell membrane</keyword>
<feature type="transmembrane region" description="Helical" evidence="12">
    <location>
        <begin position="294"/>
        <end position="314"/>
    </location>
</feature>
<dbReference type="GO" id="GO:0015095">
    <property type="term" value="F:magnesium ion transmembrane transporter activity"/>
    <property type="evidence" value="ECO:0007669"/>
    <property type="project" value="UniProtKB-UniRule"/>
</dbReference>
<dbReference type="AlphaFoldDB" id="A0A0G3XC32"/>
<evidence type="ECO:0000256" key="3">
    <source>
        <dbReference type="ARBA" id="ARBA00022448"/>
    </source>
</evidence>
<dbReference type="GO" id="GO:0015087">
    <property type="term" value="F:cobalt ion transmembrane transporter activity"/>
    <property type="evidence" value="ECO:0007669"/>
    <property type="project" value="UniProtKB-UniRule"/>
</dbReference>
<evidence type="ECO:0000256" key="2">
    <source>
        <dbReference type="ARBA" id="ARBA00009765"/>
    </source>
</evidence>
<dbReference type="GO" id="GO:0050897">
    <property type="term" value="F:cobalt ion binding"/>
    <property type="evidence" value="ECO:0007669"/>
    <property type="project" value="TreeGrafter"/>
</dbReference>
<dbReference type="NCBIfam" id="TIGR00383">
    <property type="entry name" value="corA"/>
    <property type="match status" value="1"/>
</dbReference>
<dbReference type="SUPFAM" id="SSF143865">
    <property type="entry name" value="CorA soluble domain-like"/>
    <property type="match status" value="1"/>
</dbReference>
<dbReference type="InterPro" id="IPR045863">
    <property type="entry name" value="CorA_TM1_TM2"/>
</dbReference>
<dbReference type="GO" id="GO:0005886">
    <property type="term" value="C:plasma membrane"/>
    <property type="evidence" value="ECO:0007669"/>
    <property type="project" value="UniProtKB-SubCell"/>
</dbReference>
<gene>
    <name evidence="12" type="primary">corA</name>
    <name evidence="13" type="ORF">AB433_02510</name>
</gene>
<comment type="function">
    <text evidence="11">Mediates influx of magnesium ions. Alternates between open and closed states. Activated by low cytoplasmic Mg(2+) levels. Inactive when cytoplasmic Mg(2+) levels are high.</text>
</comment>
<dbReference type="STRING" id="1348774.AB433_02510"/>
<sequence length="320" mass="36210">MTIIAAYSYLDGRRHREINLASPVSDGPDEFEWIGLFEPTAEELQTVAERYGLHALAVEDARSLAGLPKLEVYGRHLFLKARTVTLAENQINFGLTSFFVAENFIVTVRLGSSEGHALLRERIEEDAALLAQGPDYVLHAVLDLIIDGYFPPLDRIGEKLDHFEEEAVDGGLDRDHTKEVFSLRRQLLRLQRQLVPMEEVCAKLAHLDLPAIGQDMRPYFRDVTDHVRRAETMTRLQREVLASVMETSALIEQQNQNAITRQLAAWAAILAVPTAIAGIYGMNFESMPELKSPWGYPAILLLIFMVSTGLWLRFRRLGWL</sequence>
<keyword evidence="9 12" id="KW-0472">Membrane</keyword>
<dbReference type="PATRIC" id="fig|1348774.3.peg.528"/>
<dbReference type="EMBL" id="CP011770">
    <property type="protein sequence ID" value="AKM09090.1"/>
    <property type="molecule type" value="Genomic_DNA"/>
</dbReference>
<organism evidence="13 14">
    <name type="scientific">Croceicoccus naphthovorans</name>
    <dbReference type="NCBI Taxonomy" id="1348774"/>
    <lineage>
        <taxon>Bacteria</taxon>
        <taxon>Pseudomonadati</taxon>
        <taxon>Pseudomonadota</taxon>
        <taxon>Alphaproteobacteria</taxon>
        <taxon>Sphingomonadales</taxon>
        <taxon>Erythrobacteraceae</taxon>
        <taxon>Croceicoccus</taxon>
    </lineage>
</organism>
<evidence type="ECO:0000256" key="5">
    <source>
        <dbReference type="ARBA" id="ARBA00022692"/>
    </source>
</evidence>
<dbReference type="CDD" id="cd12830">
    <property type="entry name" value="MtCorA-like"/>
    <property type="match status" value="1"/>
</dbReference>
<comment type="similarity">
    <text evidence="2 12">Belongs to the CorA metal ion transporter (MIT) (TC 1.A.35) family.</text>
</comment>
<evidence type="ECO:0000256" key="8">
    <source>
        <dbReference type="ARBA" id="ARBA00023065"/>
    </source>
</evidence>
<feature type="transmembrane region" description="Helical" evidence="12">
    <location>
        <begin position="263"/>
        <end position="282"/>
    </location>
</feature>
<dbReference type="FunFam" id="1.20.58.340:FF:000004">
    <property type="entry name" value="Magnesium transport protein CorA"/>
    <property type="match status" value="1"/>
</dbReference>
<evidence type="ECO:0000256" key="11">
    <source>
        <dbReference type="ARBA" id="ARBA00045497"/>
    </source>
</evidence>
<evidence type="ECO:0000256" key="10">
    <source>
        <dbReference type="ARBA" id="ARBA00034269"/>
    </source>
</evidence>
<dbReference type="Gene3D" id="3.30.460.20">
    <property type="entry name" value="CorA soluble domain-like"/>
    <property type="match status" value="1"/>
</dbReference>
<proteinExistence type="inferred from homology"/>
<accession>A0A0G3XC32</accession>
<evidence type="ECO:0000256" key="6">
    <source>
        <dbReference type="ARBA" id="ARBA00022842"/>
    </source>
</evidence>
<dbReference type="PANTHER" id="PTHR46494">
    <property type="entry name" value="CORA FAMILY METAL ION TRANSPORTER (EUROFUNG)"/>
    <property type="match status" value="1"/>
</dbReference>
<evidence type="ECO:0000256" key="4">
    <source>
        <dbReference type="ARBA" id="ARBA00022475"/>
    </source>
</evidence>
<dbReference type="RefSeq" id="WP_047819784.1">
    <property type="nucleotide sequence ID" value="NZ_CP011770.1"/>
</dbReference>
<evidence type="ECO:0000313" key="14">
    <source>
        <dbReference type="Proteomes" id="UP000035287"/>
    </source>
</evidence>
<evidence type="ECO:0000313" key="13">
    <source>
        <dbReference type="EMBL" id="AKM09090.1"/>
    </source>
</evidence>
<dbReference type="Proteomes" id="UP000035287">
    <property type="component" value="Chromosome"/>
</dbReference>
<keyword evidence="8 12" id="KW-0406">Ion transport</keyword>
<keyword evidence="5 12" id="KW-0812">Transmembrane</keyword>
<dbReference type="SUPFAM" id="SSF144083">
    <property type="entry name" value="Magnesium transport protein CorA, transmembrane region"/>
    <property type="match status" value="1"/>
</dbReference>
<reference evidence="13 14" key="1">
    <citation type="submission" date="2015-06" db="EMBL/GenBank/DDBJ databases">
        <authorList>
            <person name="Zeng Y."/>
            <person name="Huang Y."/>
        </authorList>
    </citation>
    <scope>NUCLEOTIDE SEQUENCE [LARGE SCALE GENOMIC DNA]</scope>
    <source>
        <strain evidence="13 14">PQ-2</strain>
    </source>
</reference>